<reference evidence="2" key="1">
    <citation type="journal article" date="2015" name="Nature">
        <title>Complex archaea that bridge the gap between prokaryotes and eukaryotes.</title>
        <authorList>
            <person name="Spang A."/>
            <person name="Saw J.H."/>
            <person name="Jorgensen S.L."/>
            <person name="Zaremba-Niedzwiedzka K."/>
            <person name="Martijn J."/>
            <person name="Lind A.E."/>
            <person name="van Eijk R."/>
            <person name="Schleper C."/>
            <person name="Guy L."/>
            <person name="Ettema T.J."/>
        </authorList>
    </citation>
    <scope>NUCLEOTIDE SEQUENCE</scope>
</reference>
<gene>
    <name evidence="2" type="ORF">LCGC14_2846830</name>
</gene>
<name>A0A0F8Y9P6_9ZZZZ</name>
<dbReference type="EMBL" id="LAZR01054644">
    <property type="protein sequence ID" value="KKK78113.1"/>
    <property type="molecule type" value="Genomic_DNA"/>
</dbReference>
<organism evidence="2">
    <name type="scientific">marine sediment metagenome</name>
    <dbReference type="NCBI Taxonomy" id="412755"/>
    <lineage>
        <taxon>unclassified sequences</taxon>
        <taxon>metagenomes</taxon>
        <taxon>ecological metagenomes</taxon>
    </lineage>
</organism>
<evidence type="ECO:0000256" key="1">
    <source>
        <dbReference type="SAM" id="MobiDB-lite"/>
    </source>
</evidence>
<comment type="caution">
    <text evidence="2">The sequence shown here is derived from an EMBL/GenBank/DDBJ whole genome shotgun (WGS) entry which is preliminary data.</text>
</comment>
<feature type="region of interest" description="Disordered" evidence="1">
    <location>
        <begin position="189"/>
        <end position="212"/>
    </location>
</feature>
<accession>A0A0F8Y9P6</accession>
<sequence>MSVKEDDYVKKTFYSIYGGKVVRQWFQDDKPEGLSNLTKRVTPESKRVVWYKPYIFTGKLTNVTEKKNDALDGVFEIHLEVDGTDVLVFKSQSGYHKSFLLRMQNFPVGEELTFSPYNFKDREEDKRIIGMVIKDESGESIPAFYTKEDPKDLPQPTQNRKKEWNWTKVEEFLDDRFDEWYESYFAETTEEVVEGDEESPNIKDKEGDDLPF</sequence>
<feature type="compositionally biased region" description="Basic and acidic residues" evidence="1">
    <location>
        <begin position="200"/>
        <end position="212"/>
    </location>
</feature>
<protein>
    <submittedName>
        <fullName evidence="2">Uncharacterized protein</fullName>
    </submittedName>
</protein>
<dbReference type="AlphaFoldDB" id="A0A0F8Y9P6"/>
<feature type="compositionally biased region" description="Acidic residues" evidence="1">
    <location>
        <begin position="189"/>
        <end position="199"/>
    </location>
</feature>
<proteinExistence type="predicted"/>
<evidence type="ECO:0000313" key="2">
    <source>
        <dbReference type="EMBL" id="KKK78113.1"/>
    </source>
</evidence>